<accession>A0A8J2P9T7</accession>
<evidence type="ECO:0000313" key="2">
    <source>
        <dbReference type="Proteomes" id="UP000708208"/>
    </source>
</evidence>
<sequence>MWISKLTVTSGKGSQLSYYLISREDLKKFKTVAENSNYYGDKTSQPLRIQVAIDTEMNELLRRMICFHGVQQERLRLLNINYQLILQIQHLLPGGQPERLKQQLHNITTLDANLHSKLQAVFFEDRNCTA</sequence>
<name>A0A8J2P9T7_9HEXA</name>
<protein>
    <submittedName>
        <fullName evidence="1">Uncharacterized protein</fullName>
    </submittedName>
</protein>
<dbReference type="EMBL" id="CAJVCH010213377">
    <property type="protein sequence ID" value="CAG7731462.1"/>
    <property type="molecule type" value="Genomic_DNA"/>
</dbReference>
<dbReference type="AlphaFoldDB" id="A0A8J2P9T7"/>
<dbReference type="Proteomes" id="UP000708208">
    <property type="component" value="Unassembled WGS sequence"/>
</dbReference>
<proteinExistence type="predicted"/>
<feature type="non-terminal residue" evidence="1">
    <location>
        <position position="130"/>
    </location>
</feature>
<gene>
    <name evidence="1" type="ORF">AFUS01_LOCUS20049</name>
</gene>
<evidence type="ECO:0000313" key="1">
    <source>
        <dbReference type="EMBL" id="CAG7731462.1"/>
    </source>
</evidence>
<keyword evidence="2" id="KW-1185">Reference proteome</keyword>
<reference evidence="1" key="1">
    <citation type="submission" date="2021-06" db="EMBL/GenBank/DDBJ databases">
        <authorList>
            <person name="Hodson N. C."/>
            <person name="Mongue J. A."/>
            <person name="Jaron S. K."/>
        </authorList>
    </citation>
    <scope>NUCLEOTIDE SEQUENCE</scope>
</reference>
<organism evidence="1 2">
    <name type="scientific">Allacma fusca</name>
    <dbReference type="NCBI Taxonomy" id="39272"/>
    <lineage>
        <taxon>Eukaryota</taxon>
        <taxon>Metazoa</taxon>
        <taxon>Ecdysozoa</taxon>
        <taxon>Arthropoda</taxon>
        <taxon>Hexapoda</taxon>
        <taxon>Collembola</taxon>
        <taxon>Symphypleona</taxon>
        <taxon>Sminthuridae</taxon>
        <taxon>Allacma</taxon>
    </lineage>
</organism>
<comment type="caution">
    <text evidence="1">The sequence shown here is derived from an EMBL/GenBank/DDBJ whole genome shotgun (WGS) entry which is preliminary data.</text>
</comment>